<gene>
    <name evidence="1" type="ORF">DB895_04045</name>
</gene>
<dbReference type="EMBL" id="QCZI01000003">
    <property type="protein sequence ID" value="PWA06594.1"/>
    <property type="molecule type" value="Genomic_DNA"/>
</dbReference>
<dbReference type="RefSeq" id="WP_116724068.1">
    <property type="nucleotide sequence ID" value="NZ_QCZI01000003.1"/>
</dbReference>
<comment type="caution">
    <text evidence="1">The sequence shown here is derived from an EMBL/GenBank/DDBJ whole genome shotgun (WGS) entry which is preliminary data.</text>
</comment>
<organism evidence="1 2">
    <name type="scientific">Flavobacterium psychrotolerans</name>
    <dbReference type="NCBI Taxonomy" id="2169410"/>
    <lineage>
        <taxon>Bacteria</taxon>
        <taxon>Pseudomonadati</taxon>
        <taxon>Bacteroidota</taxon>
        <taxon>Flavobacteriia</taxon>
        <taxon>Flavobacteriales</taxon>
        <taxon>Flavobacteriaceae</taxon>
        <taxon>Flavobacterium</taxon>
    </lineage>
</organism>
<sequence>MKKLLLILCLSSFSIIYSQEKEIPKEKSLSDKKNEVKVGGIKLLAGPILEGTYEYIYSKDFTFGSSILVNLQRDNGYPEDFSVTPFARFYFQESKEYGAQGFFVEGFAKYYSGKYAKIYPYTENDRKKFSAPALGLSLGKKWVNNSGFVFEILVGVGRTLGNSTVAPDAVFRGDLNIGYRF</sequence>
<dbReference type="AlphaFoldDB" id="A0A2U1JNP9"/>
<evidence type="ECO:0000313" key="1">
    <source>
        <dbReference type="EMBL" id="PWA06594.1"/>
    </source>
</evidence>
<keyword evidence="2" id="KW-1185">Reference proteome</keyword>
<proteinExistence type="predicted"/>
<name>A0A2U1JNP9_9FLAO</name>
<reference evidence="1 2" key="1">
    <citation type="submission" date="2018-04" db="EMBL/GenBank/DDBJ databases">
        <title>Flavobacterium sp. nov., isolated from glacier ice.</title>
        <authorList>
            <person name="Liu Q."/>
            <person name="Xin Y.-H."/>
        </authorList>
    </citation>
    <scope>NUCLEOTIDE SEQUENCE [LARGE SCALE GENOMIC DNA]</scope>
    <source>
        <strain evidence="1 2">RB1R5</strain>
    </source>
</reference>
<protein>
    <submittedName>
        <fullName evidence="1">DUF3575 domain-containing protein</fullName>
    </submittedName>
</protein>
<accession>A0A2U1JNP9</accession>
<evidence type="ECO:0000313" key="2">
    <source>
        <dbReference type="Proteomes" id="UP000245449"/>
    </source>
</evidence>
<dbReference type="OrthoDB" id="768080at2"/>
<dbReference type="Proteomes" id="UP000245449">
    <property type="component" value="Unassembled WGS sequence"/>
</dbReference>